<name>A0ABS0D020_9NOCA</name>
<feature type="domain" description="NAD-dependent epimerase/dehydratase" evidence="1">
    <location>
        <begin position="3"/>
        <end position="166"/>
    </location>
</feature>
<evidence type="ECO:0000313" key="2">
    <source>
        <dbReference type="EMBL" id="MBF6302197.1"/>
    </source>
</evidence>
<evidence type="ECO:0000259" key="1">
    <source>
        <dbReference type="Pfam" id="PF01370"/>
    </source>
</evidence>
<dbReference type="InterPro" id="IPR036291">
    <property type="entry name" value="NAD(P)-bd_dom_sf"/>
</dbReference>
<dbReference type="InterPro" id="IPR050177">
    <property type="entry name" value="Lipid_A_modif_metabolic_enz"/>
</dbReference>
<dbReference type="RefSeq" id="WP_195133387.1">
    <property type="nucleotide sequence ID" value="NZ_JADLQX010000039.1"/>
</dbReference>
<dbReference type="Gene3D" id="3.40.50.720">
    <property type="entry name" value="NAD(P)-binding Rossmann-like Domain"/>
    <property type="match status" value="1"/>
</dbReference>
<dbReference type="InterPro" id="IPR001509">
    <property type="entry name" value="Epimerase_deHydtase"/>
</dbReference>
<dbReference type="EMBL" id="JADLQX010000039">
    <property type="protein sequence ID" value="MBF6302197.1"/>
    <property type="molecule type" value="Genomic_DNA"/>
</dbReference>
<protein>
    <submittedName>
        <fullName evidence="2">NAD-dependent epimerase/dehydratase family protein</fullName>
    </submittedName>
</protein>
<reference evidence="2 3" key="1">
    <citation type="submission" date="2020-10" db="EMBL/GenBank/DDBJ databases">
        <title>Identification of Nocardia species via Next-generation sequencing and recognition of intraspecies genetic diversity.</title>
        <authorList>
            <person name="Li P."/>
            <person name="Li P."/>
            <person name="Lu B."/>
        </authorList>
    </citation>
    <scope>NUCLEOTIDE SEQUENCE [LARGE SCALE GENOMIC DNA]</scope>
    <source>
        <strain evidence="2 3">BJ06-0157</strain>
    </source>
</reference>
<accession>A0ABS0D020</accession>
<sequence length="357" mass="39014">MRVVVVGATGNVGTSVLEALSDEAGVGSIVGIARRVPGKIRDGVEWVRADVRTDDLESHFHGADVVVHLAWLFQPTHQPMVTWRANVGGTERVLRAVAAAQVPALVYASSVGAYSPCRDDEPVPESWPTDGWPPAAYMREKAYVERLLDRFEAEYPDRRTVRMRPAFIFRRETASQQRRLFAGPLLPNPLVRPGLTPILPIPRGLRFQAAHSHDIGRAYARAVTTDAHGPFNLAAEPVLDRSRLAELFDARAVSVPPPLMRGMLAVGWHARLLPAAPALFDAVMRLPILDTGRARAELGWTPRYTAVEALQELLAGLRAGAGEDTPPLAADAGGPWRWREFTSGVGGRDPVDQRHGK</sequence>
<keyword evidence="3" id="KW-1185">Reference proteome</keyword>
<organism evidence="2 3">
    <name type="scientific">Nocardia amamiensis</name>
    <dbReference type="NCBI Taxonomy" id="404578"/>
    <lineage>
        <taxon>Bacteria</taxon>
        <taxon>Bacillati</taxon>
        <taxon>Actinomycetota</taxon>
        <taxon>Actinomycetes</taxon>
        <taxon>Mycobacteriales</taxon>
        <taxon>Nocardiaceae</taxon>
        <taxon>Nocardia</taxon>
    </lineage>
</organism>
<dbReference type="SUPFAM" id="SSF51735">
    <property type="entry name" value="NAD(P)-binding Rossmann-fold domains"/>
    <property type="match status" value="1"/>
</dbReference>
<dbReference type="PANTHER" id="PTHR43245">
    <property type="entry name" value="BIFUNCTIONAL POLYMYXIN RESISTANCE PROTEIN ARNA"/>
    <property type="match status" value="1"/>
</dbReference>
<dbReference type="Pfam" id="PF01370">
    <property type="entry name" value="Epimerase"/>
    <property type="match status" value="1"/>
</dbReference>
<dbReference type="Proteomes" id="UP000702209">
    <property type="component" value="Unassembled WGS sequence"/>
</dbReference>
<proteinExistence type="predicted"/>
<gene>
    <name evidence="2" type="ORF">IU459_32350</name>
</gene>
<comment type="caution">
    <text evidence="2">The sequence shown here is derived from an EMBL/GenBank/DDBJ whole genome shotgun (WGS) entry which is preliminary data.</text>
</comment>
<evidence type="ECO:0000313" key="3">
    <source>
        <dbReference type="Proteomes" id="UP000702209"/>
    </source>
</evidence>